<dbReference type="Proteomes" id="UP000593910">
    <property type="component" value="Chromosome"/>
</dbReference>
<dbReference type="GO" id="GO:0060003">
    <property type="term" value="P:copper ion export"/>
    <property type="evidence" value="ECO:0007669"/>
    <property type="project" value="TreeGrafter"/>
</dbReference>
<evidence type="ECO:0000313" key="3">
    <source>
        <dbReference type="EMBL" id="QOP40578.1"/>
    </source>
</evidence>
<dbReference type="PANTHER" id="PTHR30097:SF4">
    <property type="entry name" value="SLR6042 PROTEIN"/>
    <property type="match status" value="1"/>
</dbReference>
<keyword evidence="1" id="KW-0813">Transport</keyword>
<keyword evidence="4" id="KW-1185">Reference proteome</keyword>
<dbReference type="Pfam" id="PF25973">
    <property type="entry name" value="BSH_CzcB"/>
    <property type="match status" value="1"/>
</dbReference>
<dbReference type="PANTHER" id="PTHR30097">
    <property type="entry name" value="CATION EFFLUX SYSTEM PROTEIN CUSB"/>
    <property type="match status" value="1"/>
</dbReference>
<dbReference type="Gene3D" id="2.40.30.170">
    <property type="match status" value="1"/>
</dbReference>
<dbReference type="SUPFAM" id="SSF111369">
    <property type="entry name" value="HlyD-like secretion proteins"/>
    <property type="match status" value="1"/>
</dbReference>
<gene>
    <name evidence="3" type="ORF">FJR03_02005</name>
</gene>
<dbReference type="EMBL" id="CP041165">
    <property type="protein sequence ID" value="QOP40578.1"/>
    <property type="molecule type" value="Genomic_DNA"/>
</dbReference>
<sequence length="352" mass="39494">MVKIIILSFITIASLFANDLVVVGENPMVKLTKVKQTKSVYLGSYLAQGHLPANASFRIDAPLEGIVEKLYANIYDKVKKGTVLAVIKSPKILELEAEYINLLIEEEYNQNELKRLKPLYEAAVVAKKQYLMAQNISKKYQTQLKFYRNLLLEWGLCENQINTVTKTKKAITEIKIYAPISGKVADLNINPKMYLQRGEHMMSVVDATKTHLEISLPINLAKELKVGAKLYIEEQAVEVESIAAKIDPKTQTIAVHLLSKKEMFVLPQEKKNIKLFWPREAYEIPASSIVDFNEHTSVFVKVKNGYKLVQVTVLSRDISNVYVIAKELDNNSQLAASGAIALKGALEAQGND</sequence>
<evidence type="ECO:0000259" key="2">
    <source>
        <dbReference type="Pfam" id="PF25973"/>
    </source>
</evidence>
<dbReference type="KEGG" id="smax:FJR03_02005"/>
<dbReference type="Gene3D" id="1.10.287.470">
    <property type="entry name" value="Helix hairpin bin"/>
    <property type="match status" value="1"/>
</dbReference>
<organism evidence="3 4">
    <name type="scientific">Sulfurimonas marina</name>
    <dbReference type="NCBI Taxonomy" id="2590551"/>
    <lineage>
        <taxon>Bacteria</taxon>
        <taxon>Pseudomonadati</taxon>
        <taxon>Campylobacterota</taxon>
        <taxon>Epsilonproteobacteria</taxon>
        <taxon>Campylobacterales</taxon>
        <taxon>Sulfurimonadaceae</taxon>
        <taxon>Sulfurimonas</taxon>
    </lineage>
</organism>
<dbReference type="GO" id="GO:0030313">
    <property type="term" value="C:cell envelope"/>
    <property type="evidence" value="ECO:0007669"/>
    <property type="project" value="TreeGrafter"/>
</dbReference>
<dbReference type="Gene3D" id="2.40.50.100">
    <property type="match status" value="1"/>
</dbReference>
<dbReference type="InterPro" id="IPR058647">
    <property type="entry name" value="BSH_CzcB-like"/>
</dbReference>
<dbReference type="AlphaFoldDB" id="A0A7M1AVG1"/>
<dbReference type="InterPro" id="IPR051909">
    <property type="entry name" value="MFP_Cation_Efflux"/>
</dbReference>
<evidence type="ECO:0000313" key="4">
    <source>
        <dbReference type="Proteomes" id="UP000593910"/>
    </source>
</evidence>
<accession>A0A7M1AVG1</accession>
<feature type="domain" description="CzcB-like barrel-sandwich hybrid" evidence="2">
    <location>
        <begin position="59"/>
        <end position="191"/>
    </location>
</feature>
<name>A0A7M1AVG1_9BACT</name>
<protein>
    <submittedName>
        <fullName evidence="3">Efflux RND transporter periplasmic adaptor subunit</fullName>
    </submittedName>
</protein>
<evidence type="ECO:0000256" key="1">
    <source>
        <dbReference type="ARBA" id="ARBA00022448"/>
    </source>
</evidence>
<reference evidence="3 4" key="1">
    <citation type="submission" date="2019-06" db="EMBL/GenBank/DDBJ databases">
        <title>Sulfurimonas gotlandica sp. nov., a chemoautotrophic and psychrotolerant epsilonproteobacterium isolated from a pelagic redoxcline, and an emended description of the genus Sulfurimonas.</title>
        <authorList>
            <person name="Wang S."/>
            <person name="Jiang L."/>
            <person name="Shao Z."/>
        </authorList>
    </citation>
    <scope>NUCLEOTIDE SEQUENCE [LARGE SCALE GENOMIC DNA]</scope>
    <source>
        <strain evidence="3 4">B2</strain>
    </source>
</reference>
<proteinExistence type="predicted"/>
<dbReference type="RefSeq" id="WP_193113998.1">
    <property type="nucleotide sequence ID" value="NZ_CP041165.1"/>
</dbReference>
<dbReference type="GO" id="GO:0015679">
    <property type="term" value="P:plasma membrane copper ion transport"/>
    <property type="evidence" value="ECO:0007669"/>
    <property type="project" value="TreeGrafter"/>
</dbReference>